<dbReference type="InterPro" id="IPR036390">
    <property type="entry name" value="WH_DNA-bd_sf"/>
</dbReference>
<protein>
    <submittedName>
        <fullName evidence="1">PadR family transcriptional regulator</fullName>
    </submittedName>
</protein>
<dbReference type="EMBL" id="CP033905">
    <property type="protein sequence ID" value="AZR06515.1"/>
    <property type="molecule type" value="Genomic_DNA"/>
</dbReference>
<accession>A0A3Q9GHS1</accession>
<name>A0A3Q9GHS1_9ACTO</name>
<dbReference type="Proteomes" id="UP000275951">
    <property type="component" value="Chromosome"/>
</dbReference>
<sequence>MMSTQFAVLGLLAKEPNYGYELKKMYDDLFAGDKPILPGQLYAILGRLARDAAIAKIDDTGISGGPERTRYAVTDVGHERLLAWLRQPEAPAPTLQATLYMKVILALMLDGDAAPFIHDQKVAHLARMRELVARRRRAALAERILLDNAIFHIEADIRWMDMTASRLTHLKEELWNTTSSSKPEA</sequence>
<evidence type="ECO:0000313" key="1">
    <source>
        <dbReference type="EMBL" id="AZR06515.1"/>
    </source>
</evidence>
<reference evidence="1 2" key="1">
    <citation type="submission" date="2018-11" db="EMBL/GenBank/DDBJ databases">
        <title>Multidrug-resistant genes are associated with an 42-kb island TGI1 carrying a complex class 1 integron in a Trueperella pyogenes.</title>
        <authorList>
            <person name="Dong W."/>
        </authorList>
    </citation>
    <scope>NUCLEOTIDE SEQUENCE [LARGE SCALE GENOMIC DNA]</scope>
    <source>
        <strain evidence="1 2">TP4</strain>
    </source>
</reference>
<gene>
    <name evidence="1" type="ORF">EBQ10_03905</name>
</gene>
<dbReference type="Pfam" id="PF03551">
    <property type="entry name" value="PadR"/>
    <property type="match status" value="1"/>
</dbReference>
<dbReference type="AlphaFoldDB" id="A0A3Q9GHS1"/>
<dbReference type="PANTHER" id="PTHR43252:SF6">
    <property type="entry name" value="NEGATIVE TRANSCRIPTION REGULATOR PADR"/>
    <property type="match status" value="1"/>
</dbReference>
<proteinExistence type="predicted"/>
<dbReference type="InterPro" id="IPR036388">
    <property type="entry name" value="WH-like_DNA-bd_sf"/>
</dbReference>
<dbReference type="InterPro" id="IPR005149">
    <property type="entry name" value="Tscrpt_reg_PadR_N"/>
</dbReference>
<dbReference type="PANTHER" id="PTHR43252">
    <property type="entry name" value="TRANSCRIPTIONAL REGULATOR YQJI"/>
    <property type="match status" value="1"/>
</dbReference>
<dbReference type="Gene3D" id="1.10.10.10">
    <property type="entry name" value="Winged helix-like DNA-binding domain superfamily/Winged helix DNA-binding domain"/>
    <property type="match status" value="1"/>
</dbReference>
<evidence type="ECO:0000313" key="2">
    <source>
        <dbReference type="Proteomes" id="UP000275951"/>
    </source>
</evidence>
<dbReference type="OrthoDB" id="3186544at2"/>
<organism evidence="1 2">
    <name type="scientific">Trueperella pyogenes</name>
    <dbReference type="NCBI Taxonomy" id="1661"/>
    <lineage>
        <taxon>Bacteria</taxon>
        <taxon>Bacillati</taxon>
        <taxon>Actinomycetota</taxon>
        <taxon>Actinomycetes</taxon>
        <taxon>Actinomycetales</taxon>
        <taxon>Actinomycetaceae</taxon>
        <taxon>Trueperella</taxon>
    </lineage>
</organism>
<dbReference type="SUPFAM" id="SSF46785">
    <property type="entry name" value="Winged helix' DNA-binding domain"/>
    <property type="match status" value="1"/>
</dbReference>